<feature type="chain" id="PRO_5008101905" description="Secreted protein" evidence="1">
    <location>
        <begin position="19"/>
        <end position="187"/>
    </location>
</feature>
<protein>
    <recommendedName>
        <fullName evidence="4">Secreted protein</fullName>
    </recommendedName>
</protein>
<evidence type="ECO:0000313" key="2">
    <source>
        <dbReference type="EMBL" id="OAQ67203.1"/>
    </source>
</evidence>
<reference evidence="2 3" key="1">
    <citation type="journal article" date="2016" name="PLoS Pathog.">
        <title>Biosynthesis of antibiotic leucinostatins in bio-control fungus Purpureocillium lilacinum and their inhibition on phytophthora revealed by genome mining.</title>
        <authorList>
            <person name="Wang G."/>
            <person name="Liu Z."/>
            <person name="Lin R."/>
            <person name="Li E."/>
            <person name="Mao Z."/>
            <person name="Ling J."/>
            <person name="Yang Y."/>
            <person name="Yin W.B."/>
            <person name="Xie B."/>
        </authorList>
    </citation>
    <scope>NUCLEOTIDE SEQUENCE [LARGE SCALE GENOMIC DNA]</scope>
    <source>
        <strain evidence="2">170</strain>
    </source>
</reference>
<evidence type="ECO:0000313" key="3">
    <source>
        <dbReference type="Proteomes" id="UP000078397"/>
    </source>
</evidence>
<dbReference type="OrthoDB" id="2112446at2759"/>
<dbReference type="PANTHER" id="PTHR39603:SF1">
    <property type="entry name" value="CYANOVIRIN-N DOMAIN-CONTAINING PROTEIN"/>
    <property type="match status" value="1"/>
</dbReference>
<organism evidence="2 3">
    <name type="scientific">Pochonia chlamydosporia 170</name>
    <dbReference type="NCBI Taxonomy" id="1380566"/>
    <lineage>
        <taxon>Eukaryota</taxon>
        <taxon>Fungi</taxon>
        <taxon>Dikarya</taxon>
        <taxon>Ascomycota</taxon>
        <taxon>Pezizomycotina</taxon>
        <taxon>Sordariomycetes</taxon>
        <taxon>Hypocreomycetidae</taxon>
        <taxon>Hypocreales</taxon>
        <taxon>Clavicipitaceae</taxon>
        <taxon>Pochonia</taxon>
    </lineage>
</organism>
<keyword evidence="1" id="KW-0732">Signal</keyword>
<dbReference type="STRING" id="1380566.A0A179FQ55"/>
<dbReference type="EMBL" id="LSBJ02000004">
    <property type="protein sequence ID" value="OAQ67203.1"/>
    <property type="molecule type" value="Genomic_DNA"/>
</dbReference>
<name>A0A179FQ55_METCM</name>
<dbReference type="PANTHER" id="PTHR39603">
    <property type="entry name" value="CYANOVIRIN-N DOMAIN-CONTAINING PROTEIN"/>
    <property type="match status" value="1"/>
</dbReference>
<dbReference type="GeneID" id="28851308"/>
<evidence type="ECO:0008006" key="4">
    <source>
        <dbReference type="Google" id="ProtNLM"/>
    </source>
</evidence>
<accession>A0A179FQ55</accession>
<proteinExistence type="predicted"/>
<evidence type="ECO:0000256" key="1">
    <source>
        <dbReference type="SAM" id="SignalP"/>
    </source>
</evidence>
<sequence>MKTFCLIVATLVAPAVFAAPKNSQSEGDHFPEVIPGDGLPSLDLLNLTSADLYDPNHGARFGFDDSDDAVDNATEAAAGAGHCRTYFTRTPVSGARACRNYLAHVVGWKKCSLHKGKDGLWEATFCSSGDAVIVGGNPADGAASDCRDVAFGVQWVINHCTHDGKVRGQRAAAGNGNLIVGVTGKRR</sequence>
<dbReference type="KEGG" id="pchm:VFPPC_08641"/>
<feature type="signal peptide" evidence="1">
    <location>
        <begin position="1"/>
        <end position="18"/>
    </location>
</feature>
<gene>
    <name evidence="2" type="ORF">VFPPC_08641</name>
</gene>
<keyword evidence="3" id="KW-1185">Reference proteome</keyword>
<dbReference type="Proteomes" id="UP000078397">
    <property type="component" value="Unassembled WGS sequence"/>
</dbReference>
<comment type="caution">
    <text evidence="2">The sequence shown here is derived from an EMBL/GenBank/DDBJ whole genome shotgun (WGS) entry which is preliminary data.</text>
</comment>
<dbReference type="AlphaFoldDB" id="A0A179FQ55"/>
<dbReference type="RefSeq" id="XP_018144290.1">
    <property type="nucleotide sequence ID" value="XM_018287314.1"/>
</dbReference>